<evidence type="ECO:0000256" key="5">
    <source>
        <dbReference type="HAMAP-Rule" id="MF_01361"/>
    </source>
</evidence>
<dbReference type="HAMAP" id="MF_01361">
    <property type="entry name" value="UPF0391"/>
    <property type="match status" value="1"/>
</dbReference>
<sequence>MLRWAIIFFVVALVAAVLGFGGIAGMSFEIAKFVAIIAVVLFLASLIMGGLRGRGTRI</sequence>
<evidence type="ECO:0000256" key="3">
    <source>
        <dbReference type="ARBA" id="ARBA00022989"/>
    </source>
</evidence>
<dbReference type="AlphaFoldDB" id="A0A975BZJ7"/>
<protein>
    <recommendedName>
        <fullName evidence="5">UPF0391 membrane protein IFJ75_16550</fullName>
    </recommendedName>
</protein>
<name>A0A975BZJ7_9CAUL</name>
<evidence type="ECO:0000313" key="6">
    <source>
        <dbReference type="EMBL" id="QTC90823.1"/>
    </source>
</evidence>
<proteinExistence type="inferred from homology"/>
<dbReference type="Pfam" id="PF07043">
    <property type="entry name" value="DUF1328"/>
    <property type="match status" value="1"/>
</dbReference>
<dbReference type="InterPro" id="IPR009760">
    <property type="entry name" value="DUF1328"/>
</dbReference>
<feature type="transmembrane region" description="Helical" evidence="5">
    <location>
        <begin position="5"/>
        <end position="24"/>
    </location>
</feature>
<evidence type="ECO:0000256" key="2">
    <source>
        <dbReference type="ARBA" id="ARBA00022692"/>
    </source>
</evidence>
<keyword evidence="2 5" id="KW-0812">Transmembrane</keyword>
<organism evidence="6 7">
    <name type="scientific">Brevundimonas goettingensis</name>
    <dbReference type="NCBI Taxonomy" id="2774190"/>
    <lineage>
        <taxon>Bacteria</taxon>
        <taxon>Pseudomonadati</taxon>
        <taxon>Pseudomonadota</taxon>
        <taxon>Alphaproteobacteria</taxon>
        <taxon>Caulobacterales</taxon>
        <taxon>Caulobacteraceae</taxon>
        <taxon>Brevundimonas</taxon>
    </lineage>
</organism>
<dbReference type="KEGG" id="bgoe:IFJ75_16550"/>
<keyword evidence="1 5" id="KW-1003">Cell membrane</keyword>
<dbReference type="EMBL" id="CP062222">
    <property type="protein sequence ID" value="QTC90823.1"/>
    <property type="molecule type" value="Genomic_DNA"/>
</dbReference>
<keyword evidence="4 5" id="KW-0472">Membrane</keyword>
<dbReference type="RefSeq" id="WP_207869566.1">
    <property type="nucleotide sequence ID" value="NZ_CP062222.1"/>
</dbReference>
<gene>
    <name evidence="6" type="ORF">IFJ75_16550</name>
</gene>
<dbReference type="NCBIfam" id="NF010229">
    <property type="entry name" value="PRK13682.1-4"/>
    <property type="match status" value="1"/>
</dbReference>
<dbReference type="PIRSF" id="PIRSF036466">
    <property type="entry name" value="UCP036466"/>
    <property type="match status" value="1"/>
</dbReference>
<feature type="transmembrane region" description="Helical" evidence="5">
    <location>
        <begin position="30"/>
        <end position="51"/>
    </location>
</feature>
<dbReference type="Proteomes" id="UP000663918">
    <property type="component" value="Chromosome"/>
</dbReference>
<evidence type="ECO:0000256" key="1">
    <source>
        <dbReference type="ARBA" id="ARBA00022475"/>
    </source>
</evidence>
<keyword evidence="7" id="KW-1185">Reference proteome</keyword>
<comment type="caution">
    <text evidence="5">Lacks conserved residue(s) required for the propagation of feature annotation.</text>
</comment>
<evidence type="ECO:0000313" key="7">
    <source>
        <dbReference type="Proteomes" id="UP000663918"/>
    </source>
</evidence>
<keyword evidence="3 5" id="KW-1133">Transmembrane helix</keyword>
<reference evidence="6" key="1">
    <citation type="submission" date="2020-09" db="EMBL/GenBank/DDBJ databases">
        <title>Brevundimonas sp. LVF2 isolated from a puddle in Goettingen, Germany.</title>
        <authorList>
            <person name="Friedrich I."/>
            <person name="Klassen A."/>
            <person name="Hannes N."/>
            <person name="Schneider D."/>
            <person name="Hertel R."/>
            <person name="Daniel R."/>
        </authorList>
    </citation>
    <scope>NUCLEOTIDE SEQUENCE</scope>
    <source>
        <strain evidence="6">LVF2</strain>
    </source>
</reference>
<dbReference type="GO" id="GO:0005886">
    <property type="term" value="C:plasma membrane"/>
    <property type="evidence" value="ECO:0007669"/>
    <property type="project" value="UniProtKB-UniRule"/>
</dbReference>
<evidence type="ECO:0000256" key="4">
    <source>
        <dbReference type="ARBA" id="ARBA00023136"/>
    </source>
</evidence>
<accession>A0A975BZJ7</accession>
<comment type="similarity">
    <text evidence="5">Belongs to the UPF0391 family.</text>
</comment>